<dbReference type="Proteomes" id="UP000053555">
    <property type="component" value="Unassembled WGS sequence"/>
</dbReference>
<dbReference type="PANTHER" id="PTHR15496:SF2">
    <property type="entry name" value="GENERAL TRANSCRIPTION FACTOR 3C POLYPEPTIDE 4"/>
    <property type="match status" value="1"/>
</dbReference>
<dbReference type="GO" id="GO:0000127">
    <property type="term" value="C:transcription factor TFIIIC complex"/>
    <property type="evidence" value="ECO:0007669"/>
    <property type="project" value="InterPro"/>
</dbReference>
<proteinExistence type="predicted"/>
<accession>A0A0B2QQE6</accession>
<dbReference type="AlphaFoldDB" id="A0A0B2QQE6"/>
<dbReference type="Pfam" id="PF12657">
    <property type="entry name" value="TFIIIC_delta"/>
    <property type="match status" value="1"/>
</dbReference>
<dbReference type="InterPro" id="IPR036322">
    <property type="entry name" value="WD40_repeat_dom_sf"/>
</dbReference>
<organism evidence="2">
    <name type="scientific">Glycine soja</name>
    <name type="common">Wild soybean</name>
    <dbReference type="NCBI Taxonomy" id="3848"/>
    <lineage>
        <taxon>Eukaryota</taxon>
        <taxon>Viridiplantae</taxon>
        <taxon>Streptophyta</taxon>
        <taxon>Embryophyta</taxon>
        <taxon>Tracheophyta</taxon>
        <taxon>Spermatophyta</taxon>
        <taxon>Magnoliopsida</taxon>
        <taxon>eudicotyledons</taxon>
        <taxon>Gunneridae</taxon>
        <taxon>Pentapetalae</taxon>
        <taxon>rosids</taxon>
        <taxon>fabids</taxon>
        <taxon>Fabales</taxon>
        <taxon>Fabaceae</taxon>
        <taxon>Papilionoideae</taxon>
        <taxon>50 kb inversion clade</taxon>
        <taxon>NPAAA clade</taxon>
        <taxon>indigoferoid/millettioid clade</taxon>
        <taxon>Phaseoleae</taxon>
        <taxon>Glycine</taxon>
        <taxon>Glycine subgen. Soja</taxon>
    </lineage>
</organism>
<name>A0A0B2QQE6_GLYSO</name>
<evidence type="ECO:0000313" key="2">
    <source>
        <dbReference type="EMBL" id="KHN22364.1"/>
    </source>
</evidence>
<feature type="domain" description="Transcription factor IIIC 90kDa subunit N-terminal" evidence="1">
    <location>
        <begin position="26"/>
        <end position="150"/>
    </location>
</feature>
<dbReference type="GO" id="GO:0004402">
    <property type="term" value="F:histone acetyltransferase activity"/>
    <property type="evidence" value="ECO:0007669"/>
    <property type="project" value="InterPro"/>
</dbReference>
<dbReference type="SUPFAM" id="SSF50978">
    <property type="entry name" value="WD40 repeat-like"/>
    <property type="match status" value="1"/>
</dbReference>
<dbReference type="EMBL" id="KN657321">
    <property type="protein sequence ID" value="KHN22364.1"/>
    <property type="molecule type" value="Genomic_DNA"/>
</dbReference>
<dbReference type="InterPro" id="IPR044230">
    <property type="entry name" value="GTF3C4"/>
</dbReference>
<evidence type="ECO:0000259" key="1">
    <source>
        <dbReference type="Pfam" id="PF12657"/>
    </source>
</evidence>
<sequence>MARPGPCPLHPALLLGSPSFPNAIAWSDDNLIAVASGHLVTILRPDLPIGAPRGVIKVSPSEPLPIGFVERKDLLSGCLLPMALYRDDKPVVRSISWSPLGMAANSGCLIAVCNSEGHVKIYRPPFCDYCAEWIEVVDITKRLYDYFQCTEFRGTRFASLDVSDDNLVRSWILHENRLDEVTLVSDMPHDSSICISREAFDSCFGVAVSPGNLVIATVHCLDVEKLNRMYEGRILRAAIEYFWIGGLQVDVQLKSPFSCYIEGNSSYVEKELTYWGTNIIWSLNQYQCHDKPLVLWDIIAALSAFKDNNLKYAEHLLIEWISSSFLQLDMDLSPEKVLSFFSSSLSDIPSRLLHLLNIICRRVMLAELDADQITGIYKKFQKLEEVSPAMEKQITKWTKLLLNSERELRERLVGFSFSAFQTSMSNPETNFKSGCWYPVGLAQMEQWIALDQEHIHDQLKVIASEAKHEKRFLSSR</sequence>
<dbReference type="GO" id="GO:0006384">
    <property type="term" value="P:transcription initiation at RNA polymerase III promoter"/>
    <property type="evidence" value="ECO:0007669"/>
    <property type="project" value="InterPro"/>
</dbReference>
<reference evidence="2" key="1">
    <citation type="submission" date="2014-07" db="EMBL/GenBank/DDBJ databases">
        <title>Identification of a novel salt tolerance gene in wild soybean by whole-genome sequencing.</title>
        <authorList>
            <person name="Lam H.-M."/>
            <person name="Qi X."/>
            <person name="Li M.-W."/>
            <person name="Liu X."/>
            <person name="Xie M."/>
            <person name="Ni M."/>
            <person name="Xu X."/>
        </authorList>
    </citation>
    <scope>NUCLEOTIDE SEQUENCE [LARGE SCALE GENOMIC DNA]</scope>
    <source>
        <tissue evidence="2">Root</tissue>
    </source>
</reference>
<gene>
    <name evidence="2" type="ORF">glysoja_033057</name>
</gene>
<dbReference type="PANTHER" id="PTHR15496">
    <property type="entry name" value="GENERAL TRANSCRIPTION FACTOR 3C POLYPEPTIDE 4 FAMILY"/>
    <property type="match status" value="1"/>
</dbReference>
<dbReference type="InterPro" id="IPR024761">
    <property type="entry name" value="TFIIIC_delta_N"/>
</dbReference>
<protein>
    <recommendedName>
        <fullName evidence="1">Transcription factor IIIC 90kDa subunit N-terminal domain-containing protein</fullName>
    </recommendedName>
</protein>